<comment type="caution">
    <text evidence="3">The sequence shown here is derived from an EMBL/GenBank/DDBJ whole genome shotgun (WGS) entry which is preliminary data.</text>
</comment>
<keyword evidence="2" id="KW-0472">Membrane</keyword>
<feature type="transmembrane region" description="Helical" evidence="2">
    <location>
        <begin position="134"/>
        <end position="157"/>
    </location>
</feature>
<gene>
    <name evidence="3" type="ORF">CC1G_05773</name>
</gene>
<keyword evidence="2" id="KW-1133">Transmembrane helix</keyword>
<dbReference type="InParanoid" id="A8NL97"/>
<feature type="transmembrane region" description="Helical" evidence="2">
    <location>
        <begin position="103"/>
        <end position="122"/>
    </location>
</feature>
<protein>
    <submittedName>
        <fullName evidence="3">Uncharacterized protein</fullName>
    </submittedName>
</protein>
<feature type="transmembrane region" description="Helical" evidence="2">
    <location>
        <begin position="221"/>
        <end position="243"/>
    </location>
</feature>
<keyword evidence="4" id="KW-1185">Reference proteome</keyword>
<keyword evidence="2" id="KW-0812">Transmembrane</keyword>
<proteinExistence type="predicted"/>
<reference evidence="3 4" key="1">
    <citation type="journal article" date="2010" name="Proc. Natl. Acad. Sci. U.S.A.">
        <title>Insights into evolution of multicellular fungi from the assembled chromosomes of the mushroom Coprinopsis cinerea (Coprinus cinereus).</title>
        <authorList>
            <person name="Stajich J.E."/>
            <person name="Wilke S.K."/>
            <person name="Ahren D."/>
            <person name="Au C.H."/>
            <person name="Birren B.W."/>
            <person name="Borodovsky M."/>
            <person name="Burns C."/>
            <person name="Canback B."/>
            <person name="Casselton L.A."/>
            <person name="Cheng C.K."/>
            <person name="Deng J."/>
            <person name="Dietrich F.S."/>
            <person name="Fargo D.C."/>
            <person name="Farman M.L."/>
            <person name="Gathman A.C."/>
            <person name="Goldberg J."/>
            <person name="Guigo R."/>
            <person name="Hoegger P.J."/>
            <person name="Hooker J.B."/>
            <person name="Huggins A."/>
            <person name="James T.Y."/>
            <person name="Kamada T."/>
            <person name="Kilaru S."/>
            <person name="Kodira C."/>
            <person name="Kues U."/>
            <person name="Kupfer D."/>
            <person name="Kwan H.S."/>
            <person name="Lomsadze A."/>
            <person name="Li W."/>
            <person name="Lilly W.W."/>
            <person name="Ma L.J."/>
            <person name="Mackey A.J."/>
            <person name="Manning G."/>
            <person name="Martin F."/>
            <person name="Muraguchi H."/>
            <person name="Natvig D.O."/>
            <person name="Palmerini H."/>
            <person name="Ramesh M.A."/>
            <person name="Rehmeyer C.J."/>
            <person name="Roe B.A."/>
            <person name="Shenoy N."/>
            <person name="Stanke M."/>
            <person name="Ter-Hovhannisyan V."/>
            <person name="Tunlid A."/>
            <person name="Velagapudi R."/>
            <person name="Vision T.J."/>
            <person name="Zeng Q."/>
            <person name="Zolan M.E."/>
            <person name="Pukkila P.J."/>
        </authorList>
    </citation>
    <scope>NUCLEOTIDE SEQUENCE [LARGE SCALE GENOMIC DNA]</scope>
    <source>
        <strain evidence="4">Okayama-7 / 130 / ATCC MYA-4618 / FGSC 9003</strain>
    </source>
</reference>
<dbReference type="GeneID" id="6011152"/>
<organism evidence="3 4">
    <name type="scientific">Coprinopsis cinerea (strain Okayama-7 / 130 / ATCC MYA-4618 / FGSC 9003)</name>
    <name type="common">Inky cap fungus</name>
    <name type="synonym">Hormographiella aspergillata</name>
    <dbReference type="NCBI Taxonomy" id="240176"/>
    <lineage>
        <taxon>Eukaryota</taxon>
        <taxon>Fungi</taxon>
        <taxon>Dikarya</taxon>
        <taxon>Basidiomycota</taxon>
        <taxon>Agaricomycotina</taxon>
        <taxon>Agaricomycetes</taxon>
        <taxon>Agaricomycetidae</taxon>
        <taxon>Agaricales</taxon>
        <taxon>Agaricineae</taxon>
        <taxon>Psathyrellaceae</taxon>
        <taxon>Coprinopsis</taxon>
    </lineage>
</organism>
<dbReference type="RefSeq" id="XP_001834636.1">
    <property type="nucleotide sequence ID" value="XM_001834584.1"/>
</dbReference>
<feature type="region of interest" description="Disordered" evidence="1">
    <location>
        <begin position="298"/>
        <end position="351"/>
    </location>
</feature>
<evidence type="ECO:0000256" key="1">
    <source>
        <dbReference type="SAM" id="MobiDB-lite"/>
    </source>
</evidence>
<dbReference type="AlphaFoldDB" id="A8NL97"/>
<feature type="transmembrane region" description="Helical" evidence="2">
    <location>
        <begin position="52"/>
        <end position="71"/>
    </location>
</feature>
<feature type="transmembrane region" description="Helical" evidence="2">
    <location>
        <begin position="263"/>
        <end position="285"/>
    </location>
</feature>
<name>A8NL97_COPC7</name>
<dbReference type="Proteomes" id="UP000001861">
    <property type="component" value="Unassembled WGS sequence"/>
</dbReference>
<dbReference type="OMA" id="IGHDTIQ"/>
<dbReference type="OrthoDB" id="3174319at2759"/>
<dbReference type="VEuPathDB" id="FungiDB:CC1G_05773"/>
<evidence type="ECO:0000313" key="4">
    <source>
        <dbReference type="Proteomes" id="UP000001861"/>
    </source>
</evidence>
<dbReference type="KEGG" id="cci:CC1G_05773"/>
<evidence type="ECO:0000256" key="2">
    <source>
        <dbReference type="SAM" id="Phobius"/>
    </source>
</evidence>
<feature type="transmembrane region" description="Helical" evidence="2">
    <location>
        <begin position="177"/>
        <end position="200"/>
    </location>
</feature>
<accession>A8NL97</accession>
<dbReference type="EMBL" id="AACS02000012">
    <property type="protein sequence ID" value="EAU87084.1"/>
    <property type="molecule type" value="Genomic_DNA"/>
</dbReference>
<evidence type="ECO:0000313" key="3">
    <source>
        <dbReference type="EMBL" id="EAU87084.1"/>
    </source>
</evidence>
<sequence length="351" mass="38894">MSESFMLAEVVASVFYISALVTIFEIGLQCFMTIFGLFLYLQSTTEQRRGRLPYIVVSFAILFISSFSAGLDALVTFRSLYTSAGPQDYIRIITILENGWHRVASTFCANAYVLIGDAVLLYRCYVIWMDKRWVMAVPTLTYLSTTAVTFSTAVLSIKQSTLGPMPESAIHTYRNLTTAFIFLTVALNIILTSLISFRLLRAHKQIASVLPDRDMSYVYKNVITILVEAALPLTLTGLGYALVEVVRLAIFWKNRPETMELVRAAYAFAILYYAFAALSPQMIIFRVTTGRSWMRHEEARSAAPSGHPSQPLRFNHALAGDPTSFASSLVAGSRGSHANDASEPSLAGKPT</sequence>
<feature type="transmembrane region" description="Helical" evidence="2">
    <location>
        <begin position="15"/>
        <end position="40"/>
    </location>
</feature>